<feature type="transmembrane region" description="Helical" evidence="5">
    <location>
        <begin position="210"/>
        <end position="229"/>
    </location>
</feature>
<sequence>MDAAPSAPVTVRPGLERGARAGLAALLVLCTAVSVGWLAVGAVVAAARYLPAVAGAVASAADGGSAWARAVADAAPQSEPLGQALLDYAFSTANLVLAAVLLLAGLRMWSARLLAVALVGSAGAFNLQAHAAAAAVEAATGLSVGPLHQMVLHGIACAAYILALLVFPTPSWIGNTGGRSARAALALTGAVTLLLVGSGTALLPHTTSCVLFFGFLVPVVGLLVLPGRIRRSPTGEERGQARLLFSVLVAAFAVAVVLAIVTVLLSVMGGSVAEPLLTLVDPTAHGTADGAGEPTALLFWWSRFASAALVVAVVVATRRDDLWTVEGLFSRGLATVLVVVGVGGGFVVLRTLAGGALPPWLAGTVATVAAGLAFGPLFVRAERIVDRLLYGARPTPYSALADIAVLTRSTATGAPDLARVAEAVARVLGAQTCRLTVLRPGLRDRTYTWSSAPHTAFGPDDLVELPIHHCDERVGAIAVDRQAVAGLHEQRHRLLEDIAGGLGVVLQASRSGIELERQLRAALAHAEEIAGSRRRAVAAMDSERRRIERDLHDGAQHHLVSLGLTLGLVELQTSHGALDDARRRLGTLTEQLGTAEAVLAETVNGVTSLLLEEQGLVAALGTELAAAHPPVGFDAGGLPPGRRFPGEIEAAVWFCVAEAVGNARKHAQGAPVSVRLTERAGVLTLVVRDEGPGFAAERSPDGRAGRGLRNLTTRIAAVGGSIAIRSAPEAGTTVEGSIPLPATAAQTPGPGPAPDPGAGSARQPTPPAAGSTVTAQVREVARRACAAYRGSPARQRVEDVTRRLDEPVRIAVLGADDDRAAFVAALVGAPVPRPARPGPDVPVW</sequence>
<evidence type="ECO:0000256" key="3">
    <source>
        <dbReference type="ARBA" id="ARBA00023012"/>
    </source>
</evidence>
<dbReference type="Gene3D" id="1.20.5.1930">
    <property type="match status" value="1"/>
</dbReference>
<feature type="transmembrane region" description="Helical" evidence="5">
    <location>
        <begin position="113"/>
        <end position="131"/>
    </location>
</feature>
<keyword evidence="5" id="KW-0812">Transmembrane</keyword>
<feature type="non-terminal residue" evidence="7">
    <location>
        <position position="844"/>
    </location>
</feature>
<dbReference type="AlphaFoldDB" id="A0A6J4QLV6"/>
<evidence type="ECO:0000259" key="6">
    <source>
        <dbReference type="SMART" id="SM00387"/>
    </source>
</evidence>
<feature type="transmembrane region" description="Helical" evidence="5">
    <location>
        <begin position="298"/>
        <end position="316"/>
    </location>
</feature>
<evidence type="ECO:0000256" key="5">
    <source>
        <dbReference type="SAM" id="Phobius"/>
    </source>
</evidence>
<dbReference type="InterPro" id="IPR003594">
    <property type="entry name" value="HATPase_dom"/>
</dbReference>
<dbReference type="GO" id="GO:0046983">
    <property type="term" value="F:protein dimerization activity"/>
    <property type="evidence" value="ECO:0007669"/>
    <property type="project" value="InterPro"/>
</dbReference>
<keyword evidence="5" id="KW-1133">Transmembrane helix</keyword>
<feature type="domain" description="Histidine kinase/HSP90-like ATPase" evidence="6">
    <location>
        <begin position="647"/>
        <end position="742"/>
    </location>
</feature>
<feature type="transmembrane region" description="Helical" evidence="5">
    <location>
        <begin position="88"/>
        <end position="106"/>
    </location>
</feature>
<dbReference type="GO" id="GO:0000155">
    <property type="term" value="F:phosphorelay sensor kinase activity"/>
    <property type="evidence" value="ECO:0007669"/>
    <property type="project" value="InterPro"/>
</dbReference>
<dbReference type="Pfam" id="PF02518">
    <property type="entry name" value="HATPase_c"/>
    <property type="match status" value="1"/>
</dbReference>
<dbReference type="SUPFAM" id="SSF55874">
    <property type="entry name" value="ATPase domain of HSP90 chaperone/DNA topoisomerase II/histidine kinase"/>
    <property type="match status" value="1"/>
</dbReference>
<keyword evidence="5" id="KW-0472">Membrane</keyword>
<dbReference type="InterPro" id="IPR011712">
    <property type="entry name" value="Sig_transdc_His_kin_sub3_dim/P"/>
</dbReference>
<accession>A0A6J4QLV6</accession>
<feature type="transmembrane region" description="Helical" evidence="5">
    <location>
        <begin position="360"/>
        <end position="379"/>
    </location>
</feature>
<dbReference type="InterPro" id="IPR050482">
    <property type="entry name" value="Sensor_HK_TwoCompSys"/>
</dbReference>
<feature type="transmembrane region" description="Helical" evidence="5">
    <location>
        <begin position="21"/>
        <end position="47"/>
    </location>
</feature>
<dbReference type="CDD" id="cd16917">
    <property type="entry name" value="HATPase_UhpB-NarQ-NarX-like"/>
    <property type="match status" value="1"/>
</dbReference>
<organism evidence="7">
    <name type="scientific">uncultured Pseudonocardia sp</name>
    <dbReference type="NCBI Taxonomy" id="211455"/>
    <lineage>
        <taxon>Bacteria</taxon>
        <taxon>Bacillati</taxon>
        <taxon>Actinomycetota</taxon>
        <taxon>Actinomycetes</taxon>
        <taxon>Pseudonocardiales</taxon>
        <taxon>Pseudonocardiaceae</taxon>
        <taxon>Pseudonocardia</taxon>
        <taxon>environmental samples</taxon>
    </lineage>
</organism>
<keyword evidence="2 7" id="KW-0418">Kinase</keyword>
<feature type="region of interest" description="Disordered" evidence="4">
    <location>
        <begin position="729"/>
        <end position="773"/>
    </location>
</feature>
<dbReference type="EMBL" id="CADCUS010000549">
    <property type="protein sequence ID" value="CAA9441144.1"/>
    <property type="molecule type" value="Genomic_DNA"/>
</dbReference>
<gene>
    <name evidence="7" type="ORF">AVDCRST_MAG66-3996</name>
</gene>
<reference evidence="7" key="1">
    <citation type="submission" date="2020-02" db="EMBL/GenBank/DDBJ databases">
        <authorList>
            <person name="Meier V. D."/>
        </authorList>
    </citation>
    <scope>NUCLEOTIDE SEQUENCE</scope>
    <source>
        <strain evidence="7">AVDCRST_MAG66</strain>
    </source>
</reference>
<name>A0A6J4QLV6_9PSEU</name>
<feature type="transmembrane region" description="Helical" evidence="5">
    <location>
        <begin position="151"/>
        <end position="173"/>
    </location>
</feature>
<dbReference type="SMART" id="SM00387">
    <property type="entry name" value="HATPase_c"/>
    <property type="match status" value="1"/>
</dbReference>
<evidence type="ECO:0000313" key="7">
    <source>
        <dbReference type="EMBL" id="CAA9441144.1"/>
    </source>
</evidence>
<feature type="transmembrane region" description="Helical" evidence="5">
    <location>
        <begin position="328"/>
        <end position="348"/>
    </location>
</feature>
<dbReference type="InterPro" id="IPR036890">
    <property type="entry name" value="HATPase_C_sf"/>
</dbReference>
<keyword evidence="3" id="KW-0902">Two-component regulatory system</keyword>
<proteinExistence type="predicted"/>
<feature type="transmembrane region" description="Helical" evidence="5">
    <location>
        <begin position="241"/>
        <end position="267"/>
    </location>
</feature>
<dbReference type="GO" id="GO:0016020">
    <property type="term" value="C:membrane"/>
    <property type="evidence" value="ECO:0007669"/>
    <property type="project" value="InterPro"/>
</dbReference>
<evidence type="ECO:0000256" key="4">
    <source>
        <dbReference type="SAM" id="MobiDB-lite"/>
    </source>
</evidence>
<evidence type="ECO:0000256" key="1">
    <source>
        <dbReference type="ARBA" id="ARBA00022679"/>
    </source>
</evidence>
<feature type="transmembrane region" description="Helical" evidence="5">
    <location>
        <begin position="185"/>
        <end position="204"/>
    </location>
</feature>
<dbReference type="Pfam" id="PF07730">
    <property type="entry name" value="HisKA_3"/>
    <property type="match status" value="1"/>
</dbReference>
<dbReference type="Gene3D" id="3.30.565.10">
    <property type="entry name" value="Histidine kinase-like ATPase, C-terminal domain"/>
    <property type="match status" value="1"/>
</dbReference>
<dbReference type="PANTHER" id="PTHR24421">
    <property type="entry name" value="NITRATE/NITRITE SENSOR PROTEIN NARX-RELATED"/>
    <property type="match status" value="1"/>
</dbReference>
<protein>
    <submittedName>
        <fullName evidence="7">Two-component system sensor histidine kinase</fullName>
    </submittedName>
</protein>
<keyword evidence="1" id="KW-0808">Transferase</keyword>
<evidence type="ECO:0000256" key="2">
    <source>
        <dbReference type="ARBA" id="ARBA00022777"/>
    </source>
</evidence>